<evidence type="ECO:0000313" key="3">
    <source>
        <dbReference type="EMBL" id="KAJ9654850.1"/>
    </source>
</evidence>
<dbReference type="EMBL" id="JAPDRL010000207">
    <property type="protein sequence ID" value="KAJ9654850.1"/>
    <property type="molecule type" value="Genomic_DNA"/>
</dbReference>
<evidence type="ECO:0000256" key="2">
    <source>
        <dbReference type="SAM" id="Phobius"/>
    </source>
</evidence>
<comment type="caution">
    <text evidence="3">The sequence shown here is derived from an EMBL/GenBank/DDBJ whole genome shotgun (WGS) entry which is preliminary data.</text>
</comment>
<proteinExistence type="predicted"/>
<name>A0ABQ9NHF8_9PEZI</name>
<evidence type="ECO:0000256" key="1">
    <source>
        <dbReference type="SAM" id="MobiDB-lite"/>
    </source>
</evidence>
<organism evidence="3 4">
    <name type="scientific">Coniosporium apollinis</name>
    <dbReference type="NCBI Taxonomy" id="61459"/>
    <lineage>
        <taxon>Eukaryota</taxon>
        <taxon>Fungi</taxon>
        <taxon>Dikarya</taxon>
        <taxon>Ascomycota</taxon>
        <taxon>Pezizomycotina</taxon>
        <taxon>Dothideomycetes</taxon>
        <taxon>Dothideomycetes incertae sedis</taxon>
        <taxon>Coniosporium</taxon>
    </lineage>
</organism>
<feature type="compositionally biased region" description="Polar residues" evidence="1">
    <location>
        <begin position="173"/>
        <end position="188"/>
    </location>
</feature>
<reference evidence="3" key="1">
    <citation type="submission" date="2022-10" db="EMBL/GenBank/DDBJ databases">
        <title>Culturing micro-colonial fungi from biological soil crusts in the Mojave desert and describing Neophaeococcomyces mojavensis, and introducing the new genera and species Taxawa tesnikishii.</title>
        <authorList>
            <person name="Kurbessoian T."/>
            <person name="Stajich J.E."/>
        </authorList>
    </citation>
    <scope>NUCLEOTIDE SEQUENCE</scope>
    <source>
        <strain evidence="3">TK_1</strain>
    </source>
</reference>
<feature type="region of interest" description="Disordered" evidence="1">
    <location>
        <begin position="136"/>
        <end position="188"/>
    </location>
</feature>
<gene>
    <name evidence="3" type="ORF">H2201_008931</name>
</gene>
<keyword evidence="2" id="KW-1133">Transmembrane helix</keyword>
<feature type="region of interest" description="Disordered" evidence="1">
    <location>
        <begin position="44"/>
        <end position="70"/>
    </location>
</feature>
<feature type="region of interest" description="Disordered" evidence="1">
    <location>
        <begin position="1"/>
        <end position="25"/>
    </location>
</feature>
<keyword evidence="2" id="KW-0812">Transmembrane</keyword>
<keyword evidence="4" id="KW-1185">Reference proteome</keyword>
<evidence type="ECO:0008006" key="5">
    <source>
        <dbReference type="Google" id="ProtNLM"/>
    </source>
</evidence>
<feature type="compositionally biased region" description="Low complexity" evidence="1">
    <location>
        <begin position="136"/>
        <end position="149"/>
    </location>
</feature>
<feature type="transmembrane region" description="Helical" evidence="2">
    <location>
        <begin position="111"/>
        <end position="133"/>
    </location>
</feature>
<evidence type="ECO:0000313" key="4">
    <source>
        <dbReference type="Proteomes" id="UP001172684"/>
    </source>
</evidence>
<protein>
    <recommendedName>
        <fullName evidence="5">Tat pathway signal sequence</fullName>
    </recommendedName>
</protein>
<accession>A0ABQ9NHF8</accession>
<dbReference type="Proteomes" id="UP001172684">
    <property type="component" value="Unassembled WGS sequence"/>
</dbReference>
<sequence>MDFFKPARRTPSAEPLPPHKRISTPAGERLSVILENGDALHSRHLRDSHRSSLKEAALGGGATPRESCEDTASVLPHSIWSDGGPPPPYQEKLYALRNNRHVAKRGGWRRLGVVTAAVLLVIVGLAVGLAVGLSKRGASESSSSSSHADSNAEEDTSSPGNTSTMEPRPSGAPSPTATNAPSLSSSIPSNPDFPVGSYTIQTFLDTVQTNCTANPLTWTCFPYTIYNDSPTQSLTSFNWIISRRSSSSSASAKYQISSTDNSFAISFSNVPLTLLDKDEPSERYRFGISLDRELTPSGAITDDGAATTCIYRSTSFHAQLYTEMPKDYPEESGAGGGSYGPWPYALRIEQVVGGGPETPECYRVRDGVVGERVREGLEERRGGALCSCLYRNYFTQKE</sequence>
<keyword evidence="2" id="KW-0472">Membrane</keyword>